<feature type="compositionally biased region" description="Acidic residues" evidence="1">
    <location>
        <begin position="41"/>
        <end position="50"/>
    </location>
</feature>
<sequence>MEGAAPFRRGGMKSRRLRSFSVLLGGYPGNSQGPRSRLREAEDEEGEESEDNKVEAALESATEASEAPNISLSNQPLVSQADGENDSTHGKCHRGSWTENKSCLTLRNQELTWKAPKG</sequence>
<evidence type="ECO:0000313" key="2">
    <source>
        <dbReference type="EMBL" id="MBW0547472.1"/>
    </source>
</evidence>
<protein>
    <submittedName>
        <fullName evidence="2">Uncharacterized protein</fullName>
    </submittedName>
</protein>
<keyword evidence="3" id="KW-1185">Reference proteome</keyword>
<accession>A0A9Q3IP75</accession>
<evidence type="ECO:0000256" key="1">
    <source>
        <dbReference type="SAM" id="MobiDB-lite"/>
    </source>
</evidence>
<dbReference type="EMBL" id="AVOT02052567">
    <property type="protein sequence ID" value="MBW0547472.1"/>
    <property type="molecule type" value="Genomic_DNA"/>
</dbReference>
<reference evidence="2" key="1">
    <citation type="submission" date="2021-03" db="EMBL/GenBank/DDBJ databases">
        <title>Draft genome sequence of rust myrtle Austropuccinia psidii MF-1, a brazilian biotype.</title>
        <authorList>
            <person name="Quecine M.C."/>
            <person name="Pachon D.M.R."/>
            <person name="Bonatelli M.L."/>
            <person name="Correr F.H."/>
            <person name="Franceschini L.M."/>
            <person name="Leite T.F."/>
            <person name="Margarido G.R.A."/>
            <person name="Almeida C.A."/>
            <person name="Ferrarezi J.A."/>
            <person name="Labate C.A."/>
        </authorList>
    </citation>
    <scope>NUCLEOTIDE SEQUENCE</scope>
    <source>
        <strain evidence="2">MF-1</strain>
    </source>
</reference>
<dbReference type="Proteomes" id="UP000765509">
    <property type="component" value="Unassembled WGS sequence"/>
</dbReference>
<organism evidence="2 3">
    <name type="scientific">Austropuccinia psidii MF-1</name>
    <dbReference type="NCBI Taxonomy" id="1389203"/>
    <lineage>
        <taxon>Eukaryota</taxon>
        <taxon>Fungi</taxon>
        <taxon>Dikarya</taxon>
        <taxon>Basidiomycota</taxon>
        <taxon>Pucciniomycotina</taxon>
        <taxon>Pucciniomycetes</taxon>
        <taxon>Pucciniales</taxon>
        <taxon>Sphaerophragmiaceae</taxon>
        <taxon>Austropuccinia</taxon>
    </lineage>
</organism>
<evidence type="ECO:0000313" key="3">
    <source>
        <dbReference type="Proteomes" id="UP000765509"/>
    </source>
</evidence>
<gene>
    <name evidence="2" type="ORF">O181_087187</name>
</gene>
<proteinExistence type="predicted"/>
<feature type="compositionally biased region" description="Low complexity" evidence="1">
    <location>
        <begin position="57"/>
        <end position="67"/>
    </location>
</feature>
<dbReference type="AlphaFoldDB" id="A0A9Q3IP75"/>
<comment type="caution">
    <text evidence="2">The sequence shown here is derived from an EMBL/GenBank/DDBJ whole genome shotgun (WGS) entry which is preliminary data.</text>
</comment>
<feature type="region of interest" description="Disordered" evidence="1">
    <location>
        <begin position="19"/>
        <end position="99"/>
    </location>
</feature>
<feature type="compositionally biased region" description="Polar residues" evidence="1">
    <location>
        <begin position="68"/>
        <end position="78"/>
    </location>
</feature>
<name>A0A9Q3IP75_9BASI</name>